<proteinExistence type="inferred from homology"/>
<comment type="caution">
    <text evidence="11">The sequence shown here is derived from an EMBL/GenBank/DDBJ whole genome shotgun (WGS) entry which is preliminary data.</text>
</comment>
<keyword evidence="6 7" id="KW-0472">Membrane</keyword>
<evidence type="ECO:0000256" key="3">
    <source>
        <dbReference type="ARBA" id="ARBA00022475"/>
    </source>
</evidence>
<evidence type="ECO:0000256" key="5">
    <source>
        <dbReference type="ARBA" id="ARBA00022989"/>
    </source>
</evidence>
<feature type="domain" description="Mechanosensitive ion channel MscS" evidence="8">
    <location>
        <begin position="109"/>
        <end position="172"/>
    </location>
</feature>
<dbReference type="Gene3D" id="2.30.30.60">
    <property type="match status" value="1"/>
</dbReference>
<protein>
    <submittedName>
        <fullName evidence="11">Mechanosensitive ion channel family protein</fullName>
    </submittedName>
</protein>
<keyword evidence="4 7" id="KW-0812">Transmembrane</keyword>
<accession>A0A2M7RI10</accession>
<keyword evidence="5 7" id="KW-1133">Transmembrane helix</keyword>
<comment type="similarity">
    <text evidence="2">Belongs to the MscS (TC 1.A.23) family.</text>
</comment>
<feature type="transmembrane region" description="Helical" evidence="7">
    <location>
        <begin position="12"/>
        <end position="30"/>
    </location>
</feature>
<dbReference type="InterPro" id="IPR049278">
    <property type="entry name" value="MS_channel_C"/>
</dbReference>
<dbReference type="Gene3D" id="1.10.287.1260">
    <property type="match status" value="1"/>
</dbReference>
<organism evidence="11 12">
    <name type="scientific">Candidatus Kerfeldbacteria bacterium CG_4_10_14_0_8_um_filter_42_10</name>
    <dbReference type="NCBI Taxonomy" id="2014248"/>
    <lineage>
        <taxon>Bacteria</taxon>
        <taxon>Candidatus Kerfeldiibacteriota</taxon>
    </lineage>
</organism>
<comment type="subcellular location">
    <subcellularLocation>
        <location evidence="1">Cell membrane</location>
        <topology evidence="1">Multi-pass membrane protein</topology>
    </subcellularLocation>
</comment>
<dbReference type="EMBL" id="PFMD01000051">
    <property type="protein sequence ID" value="PIY96369.1"/>
    <property type="molecule type" value="Genomic_DNA"/>
</dbReference>
<evidence type="ECO:0000256" key="4">
    <source>
        <dbReference type="ARBA" id="ARBA00022692"/>
    </source>
</evidence>
<dbReference type="InterPro" id="IPR045276">
    <property type="entry name" value="YbiO_bact"/>
</dbReference>
<evidence type="ECO:0000313" key="12">
    <source>
        <dbReference type="Proteomes" id="UP000230779"/>
    </source>
</evidence>
<dbReference type="InterPro" id="IPR049142">
    <property type="entry name" value="MS_channel_1st"/>
</dbReference>
<evidence type="ECO:0000256" key="7">
    <source>
        <dbReference type="SAM" id="Phobius"/>
    </source>
</evidence>
<dbReference type="Pfam" id="PF00924">
    <property type="entry name" value="MS_channel_2nd"/>
    <property type="match status" value="1"/>
</dbReference>
<sequence>MMENIIEWLYVHGLKILVIILLGFVLNRIIKRFINRTITKFVTNKQSNREEREIKRRAKTLSNVFNATTTLVVTVAVFLTILPELGIEIAPLLAGAGIIGLAIGFGSQNLVRDFLSGLFIIIEDQYGVGDVVKIGDKSGVVESMNLRRTVLRDLDGIQHHIPNSEIKVSSNLTKDWSRINLDVPVSPNADLDEVTKLLNKIGQELYQDSEYHKFFLEAPLVLGLDKFEKSEIVFKILGKTKPLQQWDLTRELRKRIKTEFDRAGISSPFSNQMKSKQTKNSL</sequence>
<feature type="domain" description="Mechanosensitive ion channel transmembrane helices 2/3" evidence="10">
    <location>
        <begin position="70"/>
        <end position="108"/>
    </location>
</feature>
<dbReference type="SUPFAM" id="SSF82689">
    <property type="entry name" value="Mechanosensitive channel protein MscS (YggB), C-terminal domain"/>
    <property type="match status" value="1"/>
</dbReference>
<reference evidence="11 12" key="1">
    <citation type="submission" date="2017-09" db="EMBL/GenBank/DDBJ databases">
        <title>Depth-based differentiation of microbial function through sediment-hosted aquifers and enrichment of novel symbionts in the deep terrestrial subsurface.</title>
        <authorList>
            <person name="Probst A.J."/>
            <person name="Ladd B."/>
            <person name="Jarett J.K."/>
            <person name="Geller-Mcgrath D.E."/>
            <person name="Sieber C.M."/>
            <person name="Emerson J.B."/>
            <person name="Anantharaman K."/>
            <person name="Thomas B.C."/>
            <person name="Malmstrom R."/>
            <person name="Stieglmeier M."/>
            <person name="Klingl A."/>
            <person name="Woyke T."/>
            <person name="Ryan C.M."/>
            <person name="Banfield J.F."/>
        </authorList>
    </citation>
    <scope>NUCLEOTIDE SEQUENCE [LARGE SCALE GENOMIC DNA]</scope>
    <source>
        <strain evidence="11">CG_4_10_14_0_8_um_filter_42_10</strain>
    </source>
</reference>
<dbReference type="Proteomes" id="UP000230779">
    <property type="component" value="Unassembled WGS sequence"/>
</dbReference>
<dbReference type="InterPro" id="IPR010920">
    <property type="entry name" value="LSM_dom_sf"/>
</dbReference>
<evidence type="ECO:0000256" key="2">
    <source>
        <dbReference type="ARBA" id="ARBA00008017"/>
    </source>
</evidence>
<keyword evidence="3" id="KW-1003">Cell membrane</keyword>
<dbReference type="Gene3D" id="3.30.70.100">
    <property type="match status" value="1"/>
</dbReference>
<dbReference type="PANTHER" id="PTHR30460">
    <property type="entry name" value="MODERATE CONDUCTANCE MECHANOSENSITIVE CHANNEL YBIO"/>
    <property type="match status" value="1"/>
</dbReference>
<dbReference type="GO" id="GO:0008381">
    <property type="term" value="F:mechanosensitive monoatomic ion channel activity"/>
    <property type="evidence" value="ECO:0007669"/>
    <property type="project" value="InterPro"/>
</dbReference>
<dbReference type="InterPro" id="IPR011066">
    <property type="entry name" value="MscS_channel_C_sf"/>
</dbReference>
<evidence type="ECO:0000259" key="8">
    <source>
        <dbReference type="Pfam" id="PF00924"/>
    </source>
</evidence>
<dbReference type="GO" id="GO:0005886">
    <property type="term" value="C:plasma membrane"/>
    <property type="evidence" value="ECO:0007669"/>
    <property type="project" value="UniProtKB-SubCell"/>
</dbReference>
<dbReference type="InterPro" id="IPR006685">
    <property type="entry name" value="MscS_channel_2nd"/>
</dbReference>
<dbReference type="Pfam" id="PF21082">
    <property type="entry name" value="MS_channel_3rd"/>
    <property type="match status" value="1"/>
</dbReference>
<feature type="domain" description="Mechanosensitive ion channel MscS C-terminal" evidence="9">
    <location>
        <begin position="179"/>
        <end position="266"/>
    </location>
</feature>
<dbReference type="PANTHER" id="PTHR30460:SF0">
    <property type="entry name" value="MODERATE CONDUCTANCE MECHANOSENSITIVE CHANNEL YBIO"/>
    <property type="match status" value="1"/>
</dbReference>
<dbReference type="FunFam" id="2.30.30.60:FF:000001">
    <property type="entry name" value="MscS Mechanosensitive ion channel"/>
    <property type="match status" value="1"/>
</dbReference>
<evidence type="ECO:0000256" key="6">
    <source>
        <dbReference type="ARBA" id="ARBA00023136"/>
    </source>
</evidence>
<gene>
    <name evidence="11" type="ORF">COY66_04460</name>
</gene>
<dbReference type="InterPro" id="IPR023408">
    <property type="entry name" value="MscS_beta-dom_sf"/>
</dbReference>
<feature type="transmembrane region" description="Helical" evidence="7">
    <location>
        <begin position="64"/>
        <end position="83"/>
    </location>
</feature>
<dbReference type="SUPFAM" id="SSF50182">
    <property type="entry name" value="Sm-like ribonucleoproteins"/>
    <property type="match status" value="1"/>
</dbReference>
<evidence type="ECO:0000256" key="1">
    <source>
        <dbReference type="ARBA" id="ARBA00004651"/>
    </source>
</evidence>
<dbReference type="InterPro" id="IPR011014">
    <property type="entry name" value="MscS_channel_TM-2"/>
</dbReference>
<evidence type="ECO:0000259" key="10">
    <source>
        <dbReference type="Pfam" id="PF21088"/>
    </source>
</evidence>
<name>A0A2M7RI10_9BACT</name>
<dbReference type="AlphaFoldDB" id="A0A2M7RI10"/>
<dbReference type="SUPFAM" id="SSF82861">
    <property type="entry name" value="Mechanosensitive channel protein MscS (YggB), transmembrane region"/>
    <property type="match status" value="1"/>
</dbReference>
<evidence type="ECO:0000259" key="9">
    <source>
        <dbReference type="Pfam" id="PF21082"/>
    </source>
</evidence>
<feature type="transmembrane region" description="Helical" evidence="7">
    <location>
        <begin position="89"/>
        <end position="106"/>
    </location>
</feature>
<evidence type="ECO:0000313" key="11">
    <source>
        <dbReference type="EMBL" id="PIY96369.1"/>
    </source>
</evidence>
<dbReference type="Pfam" id="PF21088">
    <property type="entry name" value="MS_channel_1st"/>
    <property type="match status" value="1"/>
</dbReference>